<dbReference type="AlphaFoldDB" id="A0A7I7RUZ3"/>
<evidence type="ECO:0008006" key="3">
    <source>
        <dbReference type="Google" id="ProtNLM"/>
    </source>
</evidence>
<dbReference type="InterPro" id="IPR032710">
    <property type="entry name" value="NTF2-like_dom_sf"/>
</dbReference>
<dbReference type="KEGG" id="marz:MARA_10630"/>
<organism evidence="1 2">
    <name type="scientific">Mycolicibacterium arabiense</name>
    <dbReference type="NCBI Taxonomy" id="1286181"/>
    <lineage>
        <taxon>Bacteria</taxon>
        <taxon>Bacillati</taxon>
        <taxon>Actinomycetota</taxon>
        <taxon>Actinomycetes</taxon>
        <taxon>Mycobacteriales</taxon>
        <taxon>Mycobacteriaceae</taxon>
        <taxon>Mycolicibacterium</taxon>
    </lineage>
</organism>
<proteinExistence type="predicted"/>
<dbReference type="PANTHER" id="PTHR38436">
    <property type="entry name" value="POLYKETIDE CYCLASE SNOAL-LIKE DOMAIN"/>
    <property type="match status" value="1"/>
</dbReference>
<dbReference type="GO" id="GO:0030638">
    <property type="term" value="P:polyketide metabolic process"/>
    <property type="evidence" value="ECO:0007669"/>
    <property type="project" value="InterPro"/>
</dbReference>
<dbReference type="EMBL" id="AP022593">
    <property type="protein sequence ID" value="BBY47595.1"/>
    <property type="molecule type" value="Genomic_DNA"/>
</dbReference>
<dbReference type="Pfam" id="PF07366">
    <property type="entry name" value="SnoaL"/>
    <property type="match status" value="1"/>
</dbReference>
<gene>
    <name evidence="1" type="ORF">MARA_10630</name>
</gene>
<reference evidence="1 2" key="1">
    <citation type="journal article" date="2019" name="Emerg. Microbes Infect.">
        <title>Comprehensive subspecies identification of 175 nontuberculous mycobacteria species based on 7547 genomic profiles.</title>
        <authorList>
            <person name="Matsumoto Y."/>
            <person name="Kinjo T."/>
            <person name="Motooka D."/>
            <person name="Nabeya D."/>
            <person name="Jung N."/>
            <person name="Uechi K."/>
            <person name="Horii T."/>
            <person name="Iida T."/>
            <person name="Fujita J."/>
            <person name="Nakamura S."/>
        </authorList>
    </citation>
    <scope>NUCLEOTIDE SEQUENCE [LARGE SCALE GENOMIC DNA]</scope>
    <source>
        <strain evidence="1 2">JCM 18538</strain>
    </source>
</reference>
<dbReference type="Gene3D" id="3.10.450.50">
    <property type="match status" value="1"/>
</dbReference>
<keyword evidence="2" id="KW-1185">Reference proteome</keyword>
<evidence type="ECO:0000313" key="1">
    <source>
        <dbReference type="EMBL" id="BBY47595.1"/>
    </source>
</evidence>
<dbReference type="InterPro" id="IPR009959">
    <property type="entry name" value="Cyclase_SnoaL-like"/>
</dbReference>
<name>A0A7I7RUZ3_9MYCO</name>
<dbReference type="Proteomes" id="UP000467428">
    <property type="component" value="Chromosome"/>
</dbReference>
<dbReference type="SUPFAM" id="SSF54427">
    <property type="entry name" value="NTF2-like"/>
    <property type="match status" value="1"/>
</dbReference>
<dbReference type="PANTHER" id="PTHR38436:SF1">
    <property type="entry name" value="ESTER CYCLASE"/>
    <property type="match status" value="1"/>
</dbReference>
<protein>
    <recommendedName>
        <fullName evidence="3">Ester cyclase</fullName>
    </recommendedName>
</protein>
<sequence>MTLHDEYRALYQSYLEYCNAHDFDSMASFYAPGITVNGSPMDPGAVTAQFEPLISAFPDWHWDVAHLVTDDENIVVHFSVTGTHRGAFAGIEATGRRVDVSEFTLYHLEDGKFAAVWDLLDMDSLIRQIS</sequence>
<evidence type="ECO:0000313" key="2">
    <source>
        <dbReference type="Proteomes" id="UP000467428"/>
    </source>
</evidence>
<dbReference type="RefSeq" id="WP_163917506.1">
    <property type="nucleotide sequence ID" value="NZ_AP022593.1"/>
</dbReference>
<accession>A0A7I7RUZ3</accession>
<geneLocation type="plasmid" evidence="2">
    <name>pjcm18538 dna</name>
</geneLocation>